<proteinExistence type="predicted"/>
<dbReference type="CDD" id="cd00190">
    <property type="entry name" value="Tryp_SPc"/>
    <property type="match status" value="1"/>
</dbReference>
<dbReference type="InterPro" id="IPR001314">
    <property type="entry name" value="Peptidase_S1A"/>
</dbReference>
<dbReference type="PROSITE" id="PS00134">
    <property type="entry name" value="TRYPSIN_HIS"/>
    <property type="match status" value="1"/>
</dbReference>
<evidence type="ECO:0000256" key="4">
    <source>
        <dbReference type="ARBA" id="ARBA00022801"/>
    </source>
</evidence>
<dbReference type="InterPro" id="IPR026444">
    <property type="entry name" value="Secre_tail"/>
</dbReference>
<accession>A0A0F9V0T7</accession>
<dbReference type="GO" id="GO:0006508">
    <property type="term" value="P:proteolysis"/>
    <property type="evidence" value="ECO:0007669"/>
    <property type="project" value="UniProtKB-KW"/>
</dbReference>
<gene>
    <name evidence="7" type="ORF">LCGC14_0199930</name>
</gene>
<keyword evidence="4" id="KW-0378">Hydrolase</keyword>
<evidence type="ECO:0000313" key="7">
    <source>
        <dbReference type="EMBL" id="KKN93357.1"/>
    </source>
</evidence>
<evidence type="ECO:0000256" key="2">
    <source>
        <dbReference type="ARBA" id="ARBA00022525"/>
    </source>
</evidence>
<evidence type="ECO:0000259" key="6">
    <source>
        <dbReference type="PROSITE" id="PS50240"/>
    </source>
</evidence>
<dbReference type="Pfam" id="PF00089">
    <property type="entry name" value="Trypsin"/>
    <property type="match status" value="1"/>
</dbReference>
<dbReference type="EMBL" id="LAZR01000087">
    <property type="protein sequence ID" value="KKN93357.1"/>
    <property type="molecule type" value="Genomic_DNA"/>
</dbReference>
<dbReference type="Gene3D" id="2.40.10.10">
    <property type="entry name" value="Trypsin-like serine proteases"/>
    <property type="match status" value="1"/>
</dbReference>
<dbReference type="PANTHER" id="PTHR24264">
    <property type="entry name" value="TRYPSIN-RELATED"/>
    <property type="match status" value="1"/>
</dbReference>
<dbReference type="GO" id="GO:0004252">
    <property type="term" value="F:serine-type endopeptidase activity"/>
    <property type="evidence" value="ECO:0007669"/>
    <property type="project" value="InterPro"/>
</dbReference>
<dbReference type="PANTHER" id="PTHR24264:SF65">
    <property type="entry name" value="SRCR DOMAIN-CONTAINING PROTEIN"/>
    <property type="match status" value="1"/>
</dbReference>
<evidence type="ECO:0000256" key="5">
    <source>
        <dbReference type="ARBA" id="ARBA00023157"/>
    </source>
</evidence>
<dbReference type="GO" id="GO:0005615">
    <property type="term" value="C:extracellular space"/>
    <property type="evidence" value="ECO:0007669"/>
    <property type="project" value="TreeGrafter"/>
</dbReference>
<keyword evidence="2" id="KW-0964">Secreted</keyword>
<keyword evidence="3" id="KW-0645">Protease</keyword>
<evidence type="ECO:0000256" key="1">
    <source>
        <dbReference type="ARBA" id="ARBA00004613"/>
    </source>
</evidence>
<dbReference type="InterPro" id="IPR009003">
    <property type="entry name" value="Peptidase_S1_PA"/>
</dbReference>
<reference evidence="7" key="1">
    <citation type="journal article" date="2015" name="Nature">
        <title>Complex archaea that bridge the gap between prokaryotes and eukaryotes.</title>
        <authorList>
            <person name="Spang A."/>
            <person name="Saw J.H."/>
            <person name="Jorgensen S.L."/>
            <person name="Zaremba-Niedzwiedzka K."/>
            <person name="Martijn J."/>
            <person name="Lind A.E."/>
            <person name="van Eijk R."/>
            <person name="Schleper C."/>
            <person name="Guy L."/>
            <person name="Ettema T.J."/>
        </authorList>
    </citation>
    <scope>NUCLEOTIDE SEQUENCE</scope>
</reference>
<dbReference type="InterPro" id="IPR050127">
    <property type="entry name" value="Serine_Proteases_S1"/>
</dbReference>
<dbReference type="NCBIfam" id="TIGR04183">
    <property type="entry name" value="Por_Secre_tail"/>
    <property type="match status" value="1"/>
</dbReference>
<dbReference type="InterPro" id="IPR001254">
    <property type="entry name" value="Trypsin_dom"/>
</dbReference>
<dbReference type="Pfam" id="PF18962">
    <property type="entry name" value="Por_Secre_tail"/>
    <property type="match status" value="1"/>
</dbReference>
<comment type="subcellular location">
    <subcellularLocation>
        <location evidence="1">Secreted</location>
    </subcellularLocation>
</comment>
<sequence>MSLMFAATYAQQRIIGGNNTTIDQNPWQISMRGSGTYHILAARNQHICGGSILTPEWILTAAHCITNFNTGNVIGVNEITISAGITQRNDLITGQYRNVAQIIRHPNYNPATQENDVALIRITAPLNYNNDVLPIQLTDSAFDALPGGMARVTGWGNTLDGTAATPSNILQTLDMPIISNNSANNLNTGNVTVSNNMFALRLVNSGVSRGDSGGPATVLKSSQRFLIGCSSWGESPKDNKPTIYTRLFNYRGWISNNLQLPDITGNNLVCNTNSTYTLQNGTGNITWTASGNIQIVSQNNTSAIIRASNASTSGSGWLRATSNNGSTFTERLNVNQVEGQTPMSISIYSSSSNYIDVTINGGSGNSPYDWYVNNSFSRTTTGRTTTFYYTENSIRIEVRNQNTCGTGQVSAFFTGPIPGRYGYYRISPNPASTTITISKESATFGDFKSAEIGNSDVFGYQLIDLNNIEVMNGKGTFNNEKFDLDITALKKGLYILEIVSDKIKETHKIIKE</sequence>
<dbReference type="SMART" id="SM00020">
    <property type="entry name" value="Tryp_SPc"/>
    <property type="match status" value="1"/>
</dbReference>
<comment type="caution">
    <text evidence="7">The sequence shown here is derived from an EMBL/GenBank/DDBJ whole genome shotgun (WGS) entry which is preliminary data.</text>
</comment>
<evidence type="ECO:0000256" key="3">
    <source>
        <dbReference type="ARBA" id="ARBA00022670"/>
    </source>
</evidence>
<protein>
    <recommendedName>
        <fullName evidence="6">Peptidase S1 domain-containing protein</fullName>
    </recommendedName>
</protein>
<feature type="domain" description="Peptidase S1" evidence="6">
    <location>
        <begin position="14"/>
        <end position="259"/>
    </location>
</feature>
<organism evidence="7">
    <name type="scientific">marine sediment metagenome</name>
    <dbReference type="NCBI Taxonomy" id="412755"/>
    <lineage>
        <taxon>unclassified sequences</taxon>
        <taxon>metagenomes</taxon>
        <taxon>ecological metagenomes</taxon>
    </lineage>
</organism>
<name>A0A0F9V0T7_9ZZZZ</name>
<dbReference type="InterPro" id="IPR043504">
    <property type="entry name" value="Peptidase_S1_PA_chymotrypsin"/>
</dbReference>
<dbReference type="PRINTS" id="PR00722">
    <property type="entry name" value="CHYMOTRYPSIN"/>
</dbReference>
<dbReference type="PROSITE" id="PS50240">
    <property type="entry name" value="TRYPSIN_DOM"/>
    <property type="match status" value="1"/>
</dbReference>
<dbReference type="InterPro" id="IPR018114">
    <property type="entry name" value="TRYPSIN_HIS"/>
</dbReference>
<dbReference type="FunFam" id="2.40.10.10:FF:000068">
    <property type="entry name" value="transmembrane protease serine 2"/>
    <property type="match status" value="1"/>
</dbReference>
<dbReference type="AlphaFoldDB" id="A0A0F9V0T7"/>
<keyword evidence="5" id="KW-1015">Disulfide bond</keyword>
<dbReference type="SUPFAM" id="SSF50494">
    <property type="entry name" value="Trypsin-like serine proteases"/>
    <property type="match status" value="1"/>
</dbReference>